<evidence type="ECO:0000256" key="1">
    <source>
        <dbReference type="ARBA" id="ARBA00022723"/>
    </source>
</evidence>
<dbReference type="Gene3D" id="4.10.1060.10">
    <property type="entry name" value="Zinc finger, RanBP2-type"/>
    <property type="match status" value="3"/>
</dbReference>
<gene>
    <name evidence="6" type="ORF">JKF63_00132</name>
</gene>
<dbReference type="GeneID" id="94286261"/>
<feature type="domain" description="RanBP2-type" evidence="5">
    <location>
        <begin position="100"/>
        <end position="131"/>
    </location>
</feature>
<keyword evidence="3" id="KW-0862">Zinc</keyword>
<keyword evidence="7" id="KW-1185">Reference proteome</keyword>
<name>A0A836L6J5_9TRYP</name>
<evidence type="ECO:0000313" key="6">
    <source>
        <dbReference type="EMBL" id="KAG5490013.1"/>
    </source>
</evidence>
<dbReference type="SUPFAM" id="SSF90209">
    <property type="entry name" value="Ran binding protein zinc finger-like"/>
    <property type="match status" value="5"/>
</dbReference>
<organism evidence="6 7">
    <name type="scientific">Porcisia hertigi</name>
    <dbReference type="NCBI Taxonomy" id="2761500"/>
    <lineage>
        <taxon>Eukaryota</taxon>
        <taxon>Discoba</taxon>
        <taxon>Euglenozoa</taxon>
        <taxon>Kinetoplastea</taxon>
        <taxon>Metakinetoplastina</taxon>
        <taxon>Trypanosomatida</taxon>
        <taxon>Trypanosomatidae</taxon>
        <taxon>Leishmaniinae</taxon>
        <taxon>Porcisia</taxon>
    </lineage>
</organism>
<proteinExistence type="predicted"/>
<dbReference type="Pfam" id="PF00641">
    <property type="entry name" value="Zn_ribbon_RanBP"/>
    <property type="match status" value="3"/>
</dbReference>
<feature type="domain" description="RanBP2-type" evidence="5">
    <location>
        <begin position="519"/>
        <end position="548"/>
    </location>
</feature>
<protein>
    <recommendedName>
        <fullName evidence="5">RanBP2-type domain-containing protein</fullName>
    </recommendedName>
</protein>
<dbReference type="InterPro" id="IPR036443">
    <property type="entry name" value="Znf_RanBP2_sf"/>
</dbReference>
<dbReference type="KEGG" id="phet:94286261"/>
<evidence type="ECO:0000256" key="4">
    <source>
        <dbReference type="PROSITE-ProRule" id="PRU00322"/>
    </source>
</evidence>
<dbReference type="OrthoDB" id="448399at2759"/>
<sequence length="562" mass="61760">MRSALRAVRRHVALATDFCCPLTRSHRGALTASSVSHHHFRHGAAGLAVAGSPRSYATLTRPLRQSWKSRSLRPWMCTKESCRFVNHESRKECESCGAAKPQLLGWKCVGCSTTNFAGVRKCKKCGEASEGSKDFWMCAVCRENNRVDEIEDNSRCGFCGYDMAPPSIAEEEILRRAKERAMALQQQQEHFDAVSYKEADEQFSNPLEGAEALDPSLQATHPGVEVQATARLLKIPPVAPFVPRGVSETRHSPLHRRKNVNTALQTVLGAAASSPDSPPGFDWMCRNSSCGHINPGDEEGCLKCGTHITSAEWECPLCAALNHPTRSRCFHCKSRIPVCWTCTACQGTTSIYDKACRGCGMERPAAEPRSVREVERGGSNRVGAFVPQSDKARGEWYCSQCNGLNFARRTECFQCSAPRPAALSDAATDPFGATGWGEMDGAGAAGVAVSVQSNNWICAYCQASNFRTRHDCWKCGRASERAEEWCSDAPTPQYEHEGFQEGAASKSEGRQTSTSWKAATGEWMCAKCYSKNFKKRLECFRCGTRKLAVSPRGSAVRRPVKL</sequence>
<dbReference type="RefSeq" id="XP_067752341.1">
    <property type="nucleotide sequence ID" value="XM_067896184.1"/>
</dbReference>
<dbReference type="EMBL" id="JAFJZO010000036">
    <property type="protein sequence ID" value="KAG5490013.1"/>
    <property type="molecule type" value="Genomic_DNA"/>
</dbReference>
<dbReference type="PANTHER" id="PTHR23111:SF100">
    <property type="entry name" value="RANBP2-TYPE DOMAIN-CONTAINING PROTEIN"/>
    <property type="match status" value="1"/>
</dbReference>
<dbReference type="PROSITE" id="PS01358">
    <property type="entry name" value="ZF_RANBP2_1"/>
    <property type="match status" value="6"/>
</dbReference>
<dbReference type="InterPro" id="IPR001876">
    <property type="entry name" value="Znf_RanBP2"/>
</dbReference>
<dbReference type="Proteomes" id="UP000674318">
    <property type="component" value="Unassembled WGS sequence"/>
</dbReference>
<accession>A0A836L6J5</accession>
<evidence type="ECO:0000256" key="3">
    <source>
        <dbReference type="ARBA" id="ARBA00022833"/>
    </source>
</evidence>
<dbReference type="PANTHER" id="PTHR23111">
    <property type="entry name" value="ZINC FINGER PROTEIN"/>
    <property type="match status" value="1"/>
</dbReference>
<dbReference type="AlphaFoldDB" id="A0A836L6J5"/>
<evidence type="ECO:0000259" key="5">
    <source>
        <dbReference type="PROSITE" id="PS50199"/>
    </source>
</evidence>
<feature type="domain" description="RanBP2-type" evidence="5">
    <location>
        <begin position="70"/>
        <end position="102"/>
    </location>
</feature>
<reference evidence="6 7" key="1">
    <citation type="submission" date="2021-02" db="EMBL/GenBank/DDBJ databases">
        <title>Porcisia hertigi Genome sequencing and assembly.</title>
        <authorList>
            <person name="Almutairi H."/>
            <person name="Gatherer D."/>
        </authorList>
    </citation>
    <scope>NUCLEOTIDE SEQUENCE [LARGE SCALE GENOMIC DNA]</scope>
    <source>
        <strain evidence="6 7">C119</strain>
    </source>
</reference>
<keyword evidence="2 4" id="KW-0863">Zinc-finger</keyword>
<dbReference type="GO" id="GO:0003729">
    <property type="term" value="F:mRNA binding"/>
    <property type="evidence" value="ECO:0007669"/>
    <property type="project" value="TreeGrafter"/>
</dbReference>
<keyword evidence="1" id="KW-0479">Metal-binding</keyword>
<feature type="domain" description="RanBP2-type" evidence="5">
    <location>
        <begin position="309"/>
        <end position="338"/>
    </location>
</feature>
<feature type="domain" description="RanBP2-type" evidence="5">
    <location>
        <begin position="392"/>
        <end position="421"/>
    </location>
</feature>
<dbReference type="PROSITE" id="PS50199">
    <property type="entry name" value="ZF_RANBP2_2"/>
    <property type="match status" value="6"/>
</dbReference>
<feature type="domain" description="RanBP2-type" evidence="5">
    <location>
        <begin position="278"/>
        <end position="310"/>
    </location>
</feature>
<evidence type="ECO:0000313" key="7">
    <source>
        <dbReference type="Proteomes" id="UP000674318"/>
    </source>
</evidence>
<evidence type="ECO:0000256" key="2">
    <source>
        <dbReference type="ARBA" id="ARBA00022771"/>
    </source>
</evidence>
<comment type="caution">
    <text evidence="6">The sequence shown here is derived from an EMBL/GenBank/DDBJ whole genome shotgun (WGS) entry which is preliminary data.</text>
</comment>
<dbReference type="GO" id="GO:0008270">
    <property type="term" value="F:zinc ion binding"/>
    <property type="evidence" value="ECO:0007669"/>
    <property type="project" value="UniProtKB-KW"/>
</dbReference>
<dbReference type="SMART" id="SM00547">
    <property type="entry name" value="ZnF_RBZ"/>
    <property type="match status" value="7"/>
</dbReference>